<gene>
    <name evidence="1" type="ORF">WR25_09833</name>
</gene>
<reference evidence="1 2" key="1">
    <citation type="journal article" date="2017" name="Curr. Biol.">
        <title>Genome architecture and evolution of a unichromosomal asexual nematode.</title>
        <authorList>
            <person name="Fradin H."/>
            <person name="Zegar C."/>
            <person name="Gutwein M."/>
            <person name="Lucas J."/>
            <person name="Kovtun M."/>
            <person name="Corcoran D."/>
            <person name="Baugh L.R."/>
            <person name="Kiontke K."/>
            <person name="Gunsalus K."/>
            <person name="Fitch D.H."/>
            <person name="Piano F."/>
        </authorList>
    </citation>
    <scope>NUCLEOTIDE SEQUENCE [LARGE SCALE GENOMIC DNA]</scope>
    <source>
        <strain evidence="1">PF1309</strain>
    </source>
</reference>
<protein>
    <submittedName>
        <fullName evidence="1">Uncharacterized protein</fullName>
    </submittedName>
</protein>
<organism evidence="1 2">
    <name type="scientific">Diploscapter pachys</name>
    <dbReference type="NCBI Taxonomy" id="2018661"/>
    <lineage>
        <taxon>Eukaryota</taxon>
        <taxon>Metazoa</taxon>
        <taxon>Ecdysozoa</taxon>
        <taxon>Nematoda</taxon>
        <taxon>Chromadorea</taxon>
        <taxon>Rhabditida</taxon>
        <taxon>Rhabditina</taxon>
        <taxon>Rhabditomorpha</taxon>
        <taxon>Rhabditoidea</taxon>
        <taxon>Rhabditidae</taxon>
        <taxon>Diploscapter</taxon>
    </lineage>
</organism>
<dbReference type="AlphaFoldDB" id="A0A2A2K8P5"/>
<dbReference type="EMBL" id="LIAE01009288">
    <property type="protein sequence ID" value="PAV70337.1"/>
    <property type="molecule type" value="Genomic_DNA"/>
</dbReference>
<comment type="caution">
    <text evidence="1">The sequence shown here is derived from an EMBL/GenBank/DDBJ whole genome shotgun (WGS) entry which is preliminary data.</text>
</comment>
<keyword evidence="2" id="KW-1185">Reference proteome</keyword>
<evidence type="ECO:0000313" key="2">
    <source>
        <dbReference type="Proteomes" id="UP000218231"/>
    </source>
</evidence>
<accession>A0A2A2K8P5</accession>
<evidence type="ECO:0000313" key="1">
    <source>
        <dbReference type="EMBL" id="PAV70337.1"/>
    </source>
</evidence>
<sequence length="510" mass="53607">MVLRTSTNGTSAITAPHRSGSELTIAPISSPPAERPAVAMRPALVHPCSISPLATSTKSLNVLPFGAIAGGVIACGNLLNLQDGKAAGGDVIVIDRAWRDHRFIAQPQRRDVIFGIVAQARGIARLREGDRLGHGRRVVAVDGDLIEAVAAPFDDEEVPIAFDSGHVEMRVRRDQLVPVAGRVEAGSTQPPHRIGIVGVDEERAVVRVDVIFAAFLAGRDQDRRGEGIVGGQQPHFAGDVIAGADDDPLAIARLGDGDAIAFVILVEQLDVVFDGRAEPVEARIVGAPLVVGDAVEEARIVGGPDDLGQHAGDDLGQMLAGGKVLHAHLEPLGAAVVDRIGEQPPVVADRKGAEAEIFLALGEGRLVEQQFVRPARDGLAPPFAILAAGLERGPVEPVAILLRDRGFVLLDARLHLFVQRVDQRLVRRHDGFEIGVLGFEIGEDVGVGDLGILRVLQPGIGVVDRHAMRGETVGAALGDGGRGVGHRLAVEQDGGVITPPTTAHFPSSRP</sequence>
<name>A0A2A2K8P5_9BILA</name>
<dbReference type="Proteomes" id="UP000218231">
    <property type="component" value="Unassembled WGS sequence"/>
</dbReference>
<proteinExistence type="predicted"/>